<name>A0A150MD66_9BACI</name>
<evidence type="ECO:0000313" key="3">
    <source>
        <dbReference type="Proteomes" id="UP000075683"/>
    </source>
</evidence>
<dbReference type="OrthoDB" id="2691912at2"/>
<evidence type="ECO:0008006" key="4">
    <source>
        <dbReference type="Google" id="ProtNLM"/>
    </source>
</evidence>
<proteinExistence type="predicted"/>
<comment type="caution">
    <text evidence="2">The sequence shown here is derived from an EMBL/GenBank/DDBJ whole genome shotgun (WGS) entry which is preliminary data.</text>
</comment>
<protein>
    <recommendedName>
        <fullName evidence="4">LysM domain-containing protein</fullName>
    </recommendedName>
</protein>
<accession>A0A150MD66</accession>
<reference evidence="2 3" key="1">
    <citation type="submission" date="2016-01" db="EMBL/GenBank/DDBJ databases">
        <title>Draft Genome Sequences of Seven Thermophilic Sporeformers Isolated from Foods.</title>
        <authorList>
            <person name="Berendsen E.M."/>
            <person name="Wells-Bennik M.H."/>
            <person name="Krawcyk A.O."/>
            <person name="De Jong A."/>
            <person name="Holsappel S."/>
            <person name="Eijlander R.T."/>
            <person name="Kuipers O.P."/>
        </authorList>
    </citation>
    <scope>NUCLEOTIDE SEQUENCE [LARGE SCALE GENOMIC DNA]</scope>
    <source>
        <strain evidence="2 3">B4135</strain>
    </source>
</reference>
<dbReference type="InterPro" id="IPR036779">
    <property type="entry name" value="LysM_dom_sf"/>
</dbReference>
<feature type="compositionally biased region" description="Polar residues" evidence="1">
    <location>
        <begin position="103"/>
        <end position="113"/>
    </location>
</feature>
<dbReference type="Proteomes" id="UP000075683">
    <property type="component" value="Unassembled WGS sequence"/>
</dbReference>
<dbReference type="AlphaFoldDB" id="A0A150MD66"/>
<dbReference type="EMBL" id="LQYT01000010">
    <property type="protein sequence ID" value="KYD22480.1"/>
    <property type="molecule type" value="Genomic_DNA"/>
</dbReference>
<evidence type="ECO:0000256" key="1">
    <source>
        <dbReference type="SAM" id="MobiDB-lite"/>
    </source>
</evidence>
<evidence type="ECO:0000313" key="2">
    <source>
        <dbReference type="EMBL" id="KYD22480.1"/>
    </source>
</evidence>
<dbReference type="Gene3D" id="3.10.350.10">
    <property type="entry name" value="LysM domain"/>
    <property type="match status" value="1"/>
</dbReference>
<dbReference type="STRING" id="301148.B4135_1270"/>
<gene>
    <name evidence="2" type="ORF">B4135_1270</name>
</gene>
<sequence>MKRLFLLFISLLIVYSVFYDLKHGTLPKAGEPAAEEESRIPYVEVSVKNGDTLLSIIENLEGFPEHVEISRIVEDFMGLNGGLKPEQMKPGKTYKIPVYPGERSSSLSISENH</sequence>
<feature type="region of interest" description="Disordered" evidence="1">
    <location>
        <begin position="82"/>
        <end position="113"/>
    </location>
</feature>
<dbReference type="RefSeq" id="WP_061568028.1">
    <property type="nucleotide sequence ID" value="NZ_LQYT01000010.1"/>
</dbReference>
<organism evidence="2 3">
    <name type="scientific">Caldibacillus debilis</name>
    <dbReference type="NCBI Taxonomy" id="301148"/>
    <lineage>
        <taxon>Bacteria</taxon>
        <taxon>Bacillati</taxon>
        <taxon>Bacillota</taxon>
        <taxon>Bacilli</taxon>
        <taxon>Bacillales</taxon>
        <taxon>Bacillaceae</taxon>
        <taxon>Caldibacillus</taxon>
    </lineage>
</organism>